<dbReference type="CDD" id="cd04301">
    <property type="entry name" value="NAT_SF"/>
    <property type="match status" value="1"/>
</dbReference>
<evidence type="ECO:0000313" key="4">
    <source>
        <dbReference type="EMBL" id="MBP2022843.1"/>
    </source>
</evidence>
<accession>A0ABS4K4Y3</accession>
<keyword evidence="2" id="KW-0012">Acyltransferase</keyword>
<comment type="caution">
    <text evidence="4">The sequence shown here is derived from an EMBL/GenBank/DDBJ whole genome shotgun (WGS) entry which is preliminary data.</text>
</comment>
<dbReference type="PANTHER" id="PTHR10545">
    <property type="entry name" value="DIAMINE N-ACETYLTRANSFERASE"/>
    <property type="match status" value="1"/>
</dbReference>
<dbReference type="PANTHER" id="PTHR10545:SF29">
    <property type="entry name" value="GH14572P-RELATED"/>
    <property type="match status" value="1"/>
</dbReference>
<evidence type="ECO:0000313" key="5">
    <source>
        <dbReference type="Proteomes" id="UP001519308"/>
    </source>
</evidence>
<dbReference type="EMBL" id="JAGGLL010000020">
    <property type="protein sequence ID" value="MBP2022843.1"/>
    <property type="molecule type" value="Genomic_DNA"/>
</dbReference>
<evidence type="ECO:0000256" key="1">
    <source>
        <dbReference type="ARBA" id="ARBA00022679"/>
    </source>
</evidence>
<dbReference type="SUPFAM" id="SSF55729">
    <property type="entry name" value="Acyl-CoA N-acyltransferases (Nat)"/>
    <property type="match status" value="1"/>
</dbReference>
<dbReference type="Pfam" id="PF00583">
    <property type="entry name" value="Acetyltransf_1"/>
    <property type="match status" value="1"/>
</dbReference>
<feature type="domain" description="N-acetyltransferase" evidence="3">
    <location>
        <begin position="11"/>
        <end position="168"/>
    </location>
</feature>
<dbReference type="InterPro" id="IPR016181">
    <property type="entry name" value="Acyl_CoA_acyltransferase"/>
</dbReference>
<keyword evidence="1" id="KW-0808">Transferase</keyword>
<dbReference type="InterPro" id="IPR000182">
    <property type="entry name" value="GNAT_dom"/>
</dbReference>
<dbReference type="Gene3D" id="3.40.630.30">
    <property type="match status" value="1"/>
</dbReference>
<keyword evidence="5" id="KW-1185">Reference proteome</keyword>
<dbReference type="RefSeq" id="WP_021285384.1">
    <property type="nucleotide sequence ID" value="NZ_JAGGLL010000020.1"/>
</dbReference>
<organism evidence="4 5">
    <name type="scientific">Clostridium punense</name>
    <dbReference type="NCBI Taxonomy" id="1054297"/>
    <lineage>
        <taxon>Bacteria</taxon>
        <taxon>Bacillati</taxon>
        <taxon>Bacillota</taxon>
        <taxon>Clostridia</taxon>
        <taxon>Eubacteriales</taxon>
        <taxon>Clostridiaceae</taxon>
        <taxon>Clostridium</taxon>
    </lineage>
</organism>
<dbReference type="InterPro" id="IPR051016">
    <property type="entry name" value="Diverse_Substrate_AcTransf"/>
</dbReference>
<gene>
    <name evidence="4" type="ORF">J2Z44_002668</name>
</gene>
<name>A0ABS4K4Y3_9CLOT</name>
<dbReference type="PROSITE" id="PS51186">
    <property type="entry name" value="GNAT"/>
    <property type="match status" value="1"/>
</dbReference>
<evidence type="ECO:0000259" key="3">
    <source>
        <dbReference type="PROSITE" id="PS51186"/>
    </source>
</evidence>
<protein>
    <submittedName>
        <fullName evidence="4">GNAT superfamily N-acetyltransferase</fullName>
    </submittedName>
</protein>
<reference evidence="4 5" key="1">
    <citation type="submission" date="2021-03" db="EMBL/GenBank/DDBJ databases">
        <title>Genomic Encyclopedia of Type Strains, Phase IV (KMG-IV): sequencing the most valuable type-strain genomes for metagenomic binning, comparative biology and taxonomic classification.</title>
        <authorList>
            <person name="Goeker M."/>
        </authorList>
    </citation>
    <scope>NUCLEOTIDE SEQUENCE [LARGE SCALE GENOMIC DNA]</scope>
    <source>
        <strain evidence="4 5">DSM 28650</strain>
    </source>
</reference>
<evidence type="ECO:0000256" key="2">
    <source>
        <dbReference type="ARBA" id="ARBA00023315"/>
    </source>
</evidence>
<dbReference type="Proteomes" id="UP001519308">
    <property type="component" value="Unassembled WGS sequence"/>
</dbReference>
<proteinExistence type="predicted"/>
<sequence>MKYIETGIEGFKLRFAERGDAAIILKFIRDLATYENELDQVKGTEEMLDYSLFDRNGAEVIIGEYNNNPVGFALFFQSFSTFLARPGINLVDLYIEPEMRGKGFGKKILSYLAKLTEDRDCGRLEWWCHDWNDSAIKLYKKWGAFPINNIRVYRLCENALTELSKELK</sequence>